<dbReference type="Pfam" id="PF21789">
    <property type="entry name" value="TNP-like_RNaseH_C"/>
    <property type="match status" value="1"/>
</dbReference>
<keyword evidence="5" id="KW-1185">Reference proteome</keyword>
<feature type="domain" description="Transposable element P transposase-like RNase H C-terminal" evidence="3">
    <location>
        <begin position="329"/>
        <end position="363"/>
    </location>
</feature>
<feature type="non-terminal residue" evidence="4">
    <location>
        <position position="555"/>
    </location>
</feature>
<dbReference type="EMBL" id="VUJU01014087">
    <property type="protein sequence ID" value="KAF0702963.1"/>
    <property type="molecule type" value="Genomic_DNA"/>
</dbReference>
<dbReference type="InterPro" id="IPR048366">
    <property type="entry name" value="TNP-like_GBD"/>
</dbReference>
<dbReference type="InterPro" id="IPR048365">
    <property type="entry name" value="TNP-like_RNaseH_N"/>
</dbReference>
<accession>A0A6G0VPR2</accession>
<feature type="domain" description="Transposable element P transposase-like GTP-binding insertion" evidence="2">
    <location>
        <begin position="138"/>
        <end position="251"/>
    </location>
</feature>
<dbReference type="PANTHER" id="PTHR47577">
    <property type="entry name" value="THAP DOMAIN-CONTAINING PROTEIN 6"/>
    <property type="match status" value="1"/>
</dbReference>
<evidence type="ECO:0000313" key="4">
    <source>
        <dbReference type="EMBL" id="KAF0702963.1"/>
    </source>
</evidence>
<reference evidence="4 5" key="1">
    <citation type="submission" date="2019-08" db="EMBL/GenBank/DDBJ databases">
        <title>Whole genome of Aphis craccivora.</title>
        <authorList>
            <person name="Voronova N.V."/>
            <person name="Shulinski R.S."/>
            <person name="Bandarenka Y.V."/>
            <person name="Zhorov D.G."/>
            <person name="Warner D."/>
        </authorList>
    </citation>
    <scope>NUCLEOTIDE SEQUENCE [LARGE SCALE GENOMIC DNA]</scope>
    <source>
        <strain evidence="4">180601</strain>
        <tissue evidence="4">Whole Body</tissue>
    </source>
</reference>
<dbReference type="Proteomes" id="UP000478052">
    <property type="component" value="Unassembled WGS sequence"/>
</dbReference>
<evidence type="ECO:0000259" key="1">
    <source>
        <dbReference type="Pfam" id="PF21787"/>
    </source>
</evidence>
<dbReference type="Pfam" id="PF21788">
    <property type="entry name" value="TNP-like_GBD"/>
    <property type="match status" value="1"/>
</dbReference>
<dbReference type="PANTHER" id="PTHR47577:SF2">
    <property type="entry name" value="THAP DOMAIN CONTAINING 9"/>
    <property type="match status" value="1"/>
</dbReference>
<gene>
    <name evidence="4" type="ORF">FWK35_00037126</name>
</gene>
<sequence length="555" mass="63694">MSIRKQITYLNGKFYGGVDLGTTQEQVDNIHEATNALVFLAVCINGHWKVPLGYFLINSFSGSERANLLKKCLEIFFETGAKCYSITFDGAPCNISMCKILGANFDYFSSEFKPWISVPEFPGSKNEKIIYIFWDAVHMIKLVRNTLGEKKVIINPVGEQIKWHHIEMLQSIQETKGLHAANKLKKNHINYFENKMSVRLAVQTLSSSVSSSLLFCERLNLIPNAKPTADFCKIFNDVFDVCNCRNKLAKGDYSFPVNEKNLQRIIDLLDQFKSYVEGLKYQKNLDTDEELLLKSQRKTGFLGLIICLENLINVYRAVEKDGMSFLLSYKLSQDHLEVFFSALRSRGGFNNNPNAVQFRTAYKRLLVRHEISGSRYGNCTQLDTSCILFVGANKRKDANAICNNDTLNNEEENNIFSNIDHDYDYRMPSLEDYIIDVVKYTSGFIVRKIRNNKYLCDVCDSCLVEEQNQDTSILLELKTRGKLINVSSDVHKVKSMIEVSQDSTIFNSTPMKDHLFNQDLFDNHRSQLLRLIIDYYITLRLHHFGKMHTLSITGK</sequence>
<dbReference type="InterPro" id="IPR048367">
    <property type="entry name" value="TNP-like_RNaseH_C"/>
</dbReference>
<evidence type="ECO:0000313" key="5">
    <source>
        <dbReference type="Proteomes" id="UP000478052"/>
    </source>
</evidence>
<proteinExistence type="predicted"/>
<evidence type="ECO:0000259" key="2">
    <source>
        <dbReference type="Pfam" id="PF21788"/>
    </source>
</evidence>
<comment type="caution">
    <text evidence="4">The sequence shown here is derived from an EMBL/GenBank/DDBJ whole genome shotgun (WGS) entry which is preliminary data.</text>
</comment>
<protein>
    <submittedName>
        <fullName evidence="4">THAP-type domain-containing protein</fullName>
    </submittedName>
</protein>
<feature type="domain" description="Transposable element P transposase-like RNase H" evidence="1">
    <location>
        <begin position="1"/>
        <end position="102"/>
    </location>
</feature>
<dbReference type="Pfam" id="PF21787">
    <property type="entry name" value="TNP-like_RNaseH_N"/>
    <property type="match status" value="1"/>
</dbReference>
<name>A0A6G0VPR2_APHCR</name>
<organism evidence="4 5">
    <name type="scientific">Aphis craccivora</name>
    <name type="common">Cowpea aphid</name>
    <dbReference type="NCBI Taxonomy" id="307492"/>
    <lineage>
        <taxon>Eukaryota</taxon>
        <taxon>Metazoa</taxon>
        <taxon>Ecdysozoa</taxon>
        <taxon>Arthropoda</taxon>
        <taxon>Hexapoda</taxon>
        <taxon>Insecta</taxon>
        <taxon>Pterygota</taxon>
        <taxon>Neoptera</taxon>
        <taxon>Paraneoptera</taxon>
        <taxon>Hemiptera</taxon>
        <taxon>Sternorrhyncha</taxon>
        <taxon>Aphidomorpha</taxon>
        <taxon>Aphidoidea</taxon>
        <taxon>Aphididae</taxon>
        <taxon>Aphidini</taxon>
        <taxon>Aphis</taxon>
        <taxon>Aphis</taxon>
    </lineage>
</organism>
<dbReference type="AlphaFoldDB" id="A0A6G0VPR2"/>
<evidence type="ECO:0000259" key="3">
    <source>
        <dbReference type="Pfam" id="PF21789"/>
    </source>
</evidence>
<dbReference type="OrthoDB" id="7615032at2759"/>